<dbReference type="SUPFAM" id="SSF53098">
    <property type="entry name" value="Ribonuclease H-like"/>
    <property type="match status" value="1"/>
</dbReference>
<organism evidence="2 3">
    <name type="scientific">Gossypium anomalum</name>
    <dbReference type="NCBI Taxonomy" id="47600"/>
    <lineage>
        <taxon>Eukaryota</taxon>
        <taxon>Viridiplantae</taxon>
        <taxon>Streptophyta</taxon>
        <taxon>Embryophyta</taxon>
        <taxon>Tracheophyta</taxon>
        <taxon>Spermatophyta</taxon>
        <taxon>Magnoliopsida</taxon>
        <taxon>eudicotyledons</taxon>
        <taxon>Gunneridae</taxon>
        <taxon>Pentapetalae</taxon>
        <taxon>rosids</taxon>
        <taxon>malvids</taxon>
        <taxon>Malvales</taxon>
        <taxon>Malvaceae</taxon>
        <taxon>Malvoideae</taxon>
        <taxon>Gossypium</taxon>
    </lineage>
</organism>
<dbReference type="GO" id="GO:0004523">
    <property type="term" value="F:RNA-DNA hybrid ribonuclease activity"/>
    <property type="evidence" value="ECO:0007669"/>
    <property type="project" value="InterPro"/>
</dbReference>
<dbReference type="InterPro" id="IPR036397">
    <property type="entry name" value="RNaseH_sf"/>
</dbReference>
<dbReference type="PANTHER" id="PTHR47723">
    <property type="entry name" value="OS05G0353850 PROTEIN"/>
    <property type="match status" value="1"/>
</dbReference>
<proteinExistence type="predicted"/>
<evidence type="ECO:0000313" key="3">
    <source>
        <dbReference type="Proteomes" id="UP000701853"/>
    </source>
</evidence>
<comment type="caution">
    <text evidence="2">The sequence shown here is derived from an EMBL/GenBank/DDBJ whole genome shotgun (WGS) entry which is preliminary data.</text>
</comment>
<dbReference type="CDD" id="cd06222">
    <property type="entry name" value="RNase_H_like"/>
    <property type="match status" value="1"/>
</dbReference>
<dbReference type="InterPro" id="IPR044730">
    <property type="entry name" value="RNase_H-like_dom_plant"/>
</dbReference>
<dbReference type="InterPro" id="IPR012337">
    <property type="entry name" value="RNaseH-like_sf"/>
</dbReference>
<accession>A0A8J5ZFD1</accession>
<keyword evidence="3" id="KW-1185">Reference proteome</keyword>
<dbReference type="PANTHER" id="PTHR47723:SF19">
    <property type="entry name" value="POLYNUCLEOTIDYL TRANSFERASE, RIBONUCLEASE H-LIKE SUPERFAMILY PROTEIN"/>
    <property type="match status" value="1"/>
</dbReference>
<dbReference type="Pfam" id="PF13456">
    <property type="entry name" value="RVT_3"/>
    <property type="match status" value="1"/>
</dbReference>
<dbReference type="OrthoDB" id="1306280at2759"/>
<dbReference type="Proteomes" id="UP000701853">
    <property type="component" value="Chromosome 2"/>
</dbReference>
<gene>
    <name evidence="2" type="ORF">CXB51_004315</name>
</gene>
<dbReference type="InterPro" id="IPR053151">
    <property type="entry name" value="RNase_H-like"/>
</dbReference>
<evidence type="ECO:0000259" key="1">
    <source>
        <dbReference type="Pfam" id="PF13456"/>
    </source>
</evidence>
<sequence>MGHRQCLEATTCWPSYLSNEGSAADGGCVRDHKGEWIIGFARYLGNCTMLESELWRILDGLNLILDRRFENILIQTNSIEAINAIMEGTLVNSKSTIVKRIHQTLKRMKQWEVQHIPKGDNLIADSLAKIVCIRK</sequence>
<reference evidence="2 3" key="1">
    <citation type="journal article" date="2021" name="bioRxiv">
        <title>The Gossypium anomalum genome as a resource for cotton improvement and evolutionary analysis of hybrid incompatibility.</title>
        <authorList>
            <person name="Grover C.E."/>
            <person name="Yuan D."/>
            <person name="Arick M.A."/>
            <person name="Miller E.R."/>
            <person name="Hu G."/>
            <person name="Peterson D.G."/>
            <person name="Wendel J.F."/>
            <person name="Udall J.A."/>
        </authorList>
    </citation>
    <scope>NUCLEOTIDE SEQUENCE [LARGE SCALE GENOMIC DNA]</scope>
    <source>
        <strain evidence="2">JFW-Udall</strain>
        <tissue evidence="2">Leaf</tissue>
    </source>
</reference>
<feature type="domain" description="RNase H type-1" evidence="1">
    <location>
        <begin position="17"/>
        <end position="129"/>
    </location>
</feature>
<evidence type="ECO:0000313" key="2">
    <source>
        <dbReference type="EMBL" id="KAG8500610.1"/>
    </source>
</evidence>
<name>A0A8J5ZFD1_9ROSI</name>
<protein>
    <recommendedName>
        <fullName evidence="1">RNase H type-1 domain-containing protein</fullName>
    </recommendedName>
</protein>
<dbReference type="AlphaFoldDB" id="A0A8J5ZFD1"/>
<dbReference type="Gene3D" id="3.30.420.10">
    <property type="entry name" value="Ribonuclease H-like superfamily/Ribonuclease H"/>
    <property type="match status" value="1"/>
</dbReference>
<dbReference type="InterPro" id="IPR002156">
    <property type="entry name" value="RNaseH_domain"/>
</dbReference>
<dbReference type="EMBL" id="JAHUZN010000002">
    <property type="protein sequence ID" value="KAG8500610.1"/>
    <property type="molecule type" value="Genomic_DNA"/>
</dbReference>
<dbReference type="GO" id="GO:0003676">
    <property type="term" value="F:nucleic acid binding"/>
    <property type="evidence" value="ECO:0007669"/>
    <property type="project" value="InterPro"/>
</dbReference>